<dbReference type="Proteomes" id="UP000054007">
    <property type="component" value="Unassembled WGS sequence"/>
</dbReference>
<evidence type="ECO:0000313" key="3">
    <source>
        <dbReference type="Proteomes" id="UP000054007"/>
    </source>
</evidence>
<keyword evidence="1" id="KW-0175">Coiled coil</keyword>
<feature type="coiled-coil region" evidence="1">
    <location>
        <begin position="265"/>
        <end position="345"/>
    </location>
</feature>
<proteinExistence type="predicted"/>
<name>A0A0D7BRL4_9AGAR</name>
<dbReference type="AlphaFoldDB" id="A0A0D7BRL4"/>
<accession>A0A0D7BRL4</accession>
<evidence type="ECO:0000256" key="1">
    <source>
        <dbReference type="SAM" id="Coils"/>
    </source>
</evidence>
<organism evidence="2 3">
    <name type="scientific">Cylindrobasidium torrendii FP15055 ss-10</name>
    <dbReference type="NCBI Taxonomy" id="1314674"/>
    <lineage>
        <taxon>Eukaryota</taxon>
        <taxon>Fungi</taxon>
        <taxon>Dikarya</taxon>
        <taxon>Basidiomycota</taxon>
        <taxon>Agaricomycotina</taxon>
        <taxon>Agaricomycetes</taxon>
        <taxon>Agaricomycetidae</taxon>
        <taxon>Agaricales</taxon>
        <taxon>Marasmiineae</taxon>
        <taxon>Physalacriaceae</taxon>
        <taxon>Cylindrobasidium</taxon>
    </lineage>
</organism>
<keyword evidence="3" id="KW-1185">Reference proteome</keyword>
<gene>
    <name evidence="2" type="ORF">CYLTODRAFT_449989</name>
</gene>
<protein>
    <submittedName>
        <fullName evidence="2">Uncharacterized protein</fullName>
    </submittedName>
</protein>
<dbReference type="EMBL" id="KN880445">
    <property type="protein sequence ID" value="KIY72246.1"/>
    <property type="molecule type" value="Genomic_DNA"/>
</dbReference>
<feature type="coiled-coil region" evidence="1">
    <location>
        <begin position="179"/>
        <end position="231"/>
    </location>
</feature>
<evidence type="ECO:0000313" key="2">
    <source>
        <dbReference type="EMBL" id="KIY72246.1"/>
    </source>
</evidence>
<sequence>MPTAGPSTLPAPPPQNPVRAELERFTVYSRHYDTIISLALDLRARYLLLVHDSPASKIQWVNGYLDWHSRSEFFRLLSKYERRMILSSAVQLALGDIERQSNRATLPSHFLETTFALSRRLSTFVADQEALKDAVRRDALYRSPQPGIIPMYNLDGTQVHAYLLNNAAANAAFAIQTQCDNLTSDKKALEEQVRSLKVELDSLKLRTDDQIRALVAERDELKRRTEVLEHAGSEGKHPSTVKIEADAVSERETLECQIRWMEAHREKRERRIHSLSKKRDDMKQRVEELTIAQQDLQQSIIQAREGFEVELDTVKAEVMDLKETIELERKHRHQAEEELAKLSQHPPSETHISKASQAQDLHIEAIVPQREVDELTGRCIHLQQQVSRLHSTIRSQECNRAALRDVLTTLDLGILHLQGAGGFDTSYMAPFYDTSKRVLGIVEAIPDPPPFVPDEHQLPIPTLSAMPCDAATLCQSTTLVFKHEPLSEDRCEEGAGVWVTADSKEGLSDLRTLKRKTPTGEEKLDFKRRKGWSTSTDERQLCRLSATSIES</sequence>
<reference evidence="2 3" key="1">
    <citation type="journal article" date="2015" name="Fungal Genet. Biol.">
        <title>Evolution of novel wood decay mechanisms in Agaricales revealed by the genome sequences of Fistulina hepatica and Cylindrobasidium torrendii.</title>
        <authorList>
            <person name="Floudas D."/>
            <person name="Held B.W."/>
            <person name="Riley R."/>
            <person name="Nagy L.G."/>
            <person name="Koehler G."/>
            <person name="Ransdell A.S."/>
            <person name="Younus H."/>
            <person name="Chow J."/>
            <person name="Chiniquy J."/>
            <person name="Lipzen A."/>
            <person name="Tritt A."/>
            <person name="Sun H."/>
            <person name="Haridas S."/>
            <person name="LaButti K."/>
            <person name="Ohm R.A."/>
            <person name="Kues U."/>
            <person name="Blanchette R.A."/>
            <person name="Grigoriev I.V."/>
            <person name="Minto R.E."/>
            <person name="Hibbett D.S."/>
        </authorList>
    </citation>
    <scope>NUCLEOTIDE SEQUENCE [LARGE SCALE GENOMIC DNA]</scope>
    <source>
        <strain evidence="2 3">FP15055 ss-10</strain>
    </source>
</reference>